<keyword evidence="3" id="KW-1185">Reference proteome</keyword>
<proteinExistence type="predicted"/>
<dbReference type="InterPro" id="IPR054592">
    <property type="entry name" value="iREC"/>
</dbReference>
<organism evidence="2 3">
    <name type="scientific">Pararcticibacter amylolyticus</name>
    <dbReference type="NCBI Taxonomy" id="2173175"/>
    <lineage>
        <taxon>Bacteria</taxon>
        <taxon>Pseudomonadati</taxon>
        <taxon>Bacteroidota</taxon>
        <taxon>Sphingobacteriia</taxon>
        <taxon>Sphingobacteriales</taxon>
        <taxon>Sphingobacteriaceae</taxon>
        <taxon>Pararcticibacter</taxon>
    </lineage>
</organism>
<evidence type="ECO:0000259" key="1">
    <source>
        <dbReference type="Pfam" id="PF22563"/>
    </source>
</evidence>
<dbReference type="InterPro" id="IPR011006">
    <property type="entry name" value="CheY-like_superfamily"/>
</dbReference>
<dbReference type="SUPFAM" id="SSF52172">
    <property type="entry name" value="CheY-like"/>
    <property type="match status" value="1"/>
</dbReference>
<sequence length="571" mass="64817">MAKTFIIGRSNEAIPGDAGYPIIELPLISTDEEIHDFLEKAIKDHAFDMLIIPLVPGEIILRLKIALHIRLTESLHEKRLIPILFTSNDRFAKIHNTAGSLGNLLSTAGCKYVEYEKSAVSKVITTLQPLGVDDYKSQFLNSIIIHPDEKSGKHSLANQWGAISLSRAANLTVEMSDPELSKSSKQLYFKYVSALNDNYSSIGRGGLRVLGHVSIGLPDKIKSNGKRILLIDDEAEKGWASVLRKIFKTSKANDFQVINEKIRDVKNLNVTSKELIDTGNFDLYLIDLRLDGSNEEKTVTPDSFSGAKLLQYIKSQNEGNQIIMFTASNKAWNMKSLLDAGADGYYIKESPEFKFPVSFSKENYGNFKNEVQKCFELGFLKNIVTLHRDIQNIIDQRSSAVSHNYRQFYNRSISSLAISLELLKKTVSSKKYFNLAYLTYYQLLEEFVAQRENLEVTAQLEWYVNNRSQKVITNNGSNCRWELTHHQDKNNGDYFTKVRNNRVPRDQTVGTLAKVSFVLAFQFGKSDSDLKEWGKINQIRNQKAGHGNNRHFVTLQELNNLLAIVELFLKR</sequence>
<dbReference type="RefSeq" id="WP_109418396.1">
    <property type="nucleotide sequence ID" value="NZ_QEAS01000037.1"/>
</dbReference>
<dbReference type="Gene3D" id="3.40.50.2300">
    <property type="match status" value="1"/>
</dbReference>
<dbReference type="Proteomes" id="UP000245647">
    <property type="component" value="Unassembled WGS sequence"/>
</dbReference>
<protein>
    <recommendedName>
        <fullName evidence="1">Inactive Receiver domain-containing protein</fullName>
    </recommendedName>
</protein>
<dbReference type="OrthoDB" id="1419680at2"/>
<name>A0A2U2P9L5_9SPHI</name>
<dbReference type="Pfam" id="PF22563">
    <property type="entry name" value="iREC"/>
    <property type="match status" value="1"/>
</dbReference>
<comment type="caution">
    <text evidence="2">The sequence shown here is derived from an EMBL/GenBank/DDBJ whole genome shotgun (WGS) entry which is preliminary data.</text>
</comment>
<evidence type="ECO:0000313" key="2">
    <source>
        <dbReference type="EMBL" id="PWG78060.1"/>
    </source>
</evidence>
<gene>
    <name evidence="2" type="ORF">DDR33_24280</name>
</gene>
<dbReference type="AlphaFoldDB" id="A0A2U2P9L5"/>
<evidence type="ECO:0000313" key="3">
    <source>
        <dbReference type="Proteomes" id="UP000245647"/>
    </source>
</evidence>
<dbReference type="EMBL" id="QEAS01000037">
    <property type="protein sequence ID" value="PWG78060.1"/>
    <property type="molecule type" value="Genomic_DNA"/>
</dbReference>
<feature type="domain" description="Inactive Receiver" evidence="1">
    <location>
        <begin position="1"/>
        <end position="113"/>
    </location>
</feature>
<reference evidence="2 3" key="1">
    <citation type="submission" date="2018-04" db="EMBL/GenBank/DDBJ databases">
        <title>Pedobacter chongqingensis sp. nov., isolated from a rottenly hemp rope.</title>
        <authorList>
            <person name="Cai Y."/>
        </authorList>
    </citation>
    <scope>NUCLEOTIDE SEQUENCE [LARGE SCALE GENOMIC DNA]</scope>
    <source>
        <strain evidence="2 3">FJ4-8</strain>
    </source>
</reference>
<accession>A0A2U2P9L5</accession>